<dbReference type="InterPro" id="IPR057206">
    <property type="entry name" value="DUF7884"/>
</dbReference>
<dbReference type="AlphaFoldDB" id="A0A6J5DHC4"/>
<keyword evidence="2" id="KW-0489">Methyltransferase</keyword>
<dbReference type="GO" id="GO:0008168">
    <property type="term" value="F:methyltransferase activity"/>
    <property type="evidence" value="ECO:0007669"/>
    <property type="project" value="UniProtKB-KW"/>
</dbReference>
<evidence type="ECO:0000259" key="7">
    <source>
        <dbReference type="Pfam" id="PF25371"/>
    </source>
</evidence>
<evidence type="ECO:0000313" key="8">
    <source>
        <dbReference type="EMBL" id="CAB3752236.1"/>
    </source>
</evidence>
<evidence type="ECO:0000313" key="9">
    <source>
        <dbReference type="Proteomes" id="UP000494329"/>
    </source>
</evidence>
<keyword evidence="9" id="KW-1185">Reference proteome</keyword>
<evidence type="ECO:0000256" key="1">
    <source>
        <dbReference type="ARBA" id="ARBA00010815"/>
    </source>
</evidence>
<name>A0A6J5DHC4_9BURK</name>
<dbReference type="SUPFAM" id="SSF53335">
    <property type="entry name" value="S-adenosyl-L-methionine-dependent methyltransferases"/>
    <property type="match status" value="1"/>
</dbReference>
<feature type="region of interest" description="Disordered" evidence="6">
    <location>
        <begin position="100"/>
        <end position="132"/>
    </location>
</feature>
<dbReference type="InterPro" id="IPR029063">
    <property type="entry name" value="SAM-dependent_MTases_sf"/>
</dbReference>
<keyword evidence="5" id="KW-0443">Lipid metabolism</keyword>
<dbReference type="EMBL" id="CADIKF010000008">
    <property type="protein sequence ID" value="CAB3752236.1"/>
    <property type="molecule type" value="Genomic_DNA"/>
</dbReference>
<reference evidence="8 9" key="1">
    <citation type="submission" date="2020-04" db="EMBL/GenBank/DDBJ databases">
        <authorList>
            <person name="De Canck E."/>
        </authorList>
    </citation>
    <scope>NUCLEOTIDE SEQUENCE [LARGE SCALE GENOMIC DNA]</scope>
    <source>
        <strain evidence="8 9">LMG 29739</strain>
    </source>
</reference>
<dbReference type="InterPro" id="IPR050723">
    <property type="entry name" value="CFA/CMAS"/>
</dbReference>
<dbReference type="RefSeq" id="WP_175110207.1">
    <property type="nucleotide sequence ID" value="NZ_CADIKF010000008.1"/>
</dbReference>
<dbReference type="Pfam" id="PF02353">
    <property type="entry name" value="CMAS"/>
    <property type="match status" value="1"/>
</dbReference>
<dbReference type="Proteomes" id="UP000494329">
    <property type="component" value="Unassembled WGS sequence"/>
</dbReference>
<proteinExistence type="inferred from homology"/>
<dbReference type="Pfam" id="PF25371">
    <property type="entry name" value="DUF7884"/>
    <property type="match status" value="1"/>
</dbReference>
<accession>A0A6J5DHC4</accession>
<evidence type="ECO:0000256" key="2">
    <source>
        <dbReference type="ARBA" id="ARBA00022603"/>
    </source>
</evidence>
<dbReference type="InterPro" id="IPR003333">
    <property type="entry name" value="CMAS"/>
</dbReference>
<dbReference type="Gene3D" id="3.40.50.150">
    <property type="entry name" value="Vaccinia Virus protein VP39"/>
    <property type="match status" value="1"/>
</dbReference>
<feature type="domain" description="DUF7884" evidence="7">
    <location>
        <begin position="22"/>
        <end position="93"/>
    </location>
</feature>
<organism evidence="8 9">
    <name type="scientific">Paraburkholderia solisilvae</name>
    <dbReference type="NCBI Taxonomy" id="624376"/>
    <lineage>
        <taxon>Bacteria</taxon>
        <taxon>Pseudomonadati</taxon>
        <taxon>Pseudomonadota</taxon>
        <taxon>Betaproteobacteria</taxon>
        <taxon>Burkholderiales</taxon>
        <taxon>Burkholderiaceae</taxon>
        <taxon>Paraburkholderia</taxon>
    </lineage>
</organism>
<gene>
    <name evidence="8" type="ORF">LMG29739_01468</name>
</gene>
<sequence>MRSSLPDATAVDRWAERARGTLNLPAVLHLWSGNAYPLGTHRTPPRIDIRALDASALPLLFNGSLDALCEAYVKQRIDVRGVLPDIVDVALQLAQLGAPQPHDTAHAARSRRASEPSASARPSLPAHSRPPSLEADRELELLRYRYDLSNDFYRLWLDDNLIYAPAHFEQPGTPLELAQTDALDRMLDQLGLQPQHTLLDIGCGWGALVIRAAQRTGARCLGITQSESQYQLATERVRAAGLSDRIEIRLTDYRALAGRYDRIAAVGLDAPTAPRALTRRLAQLAGLLADDGILLTQVITSARAATDRAALPGIAAAGRYVFLSAQLPPISFALRVLQRSSLQALDVEDLRRHYAQTLQCWLQRFEQNAALIRDAIGETKFRIWRVHLAGRAYALTAGHTALHQIVARKAGRAAAQRR</sequence>
<evidence type="ECO:0000256" key="4">
    <source>
        <dbReference type="ARBA" id="ARBA00022691"/>
    </source>
</evidence>
<dbReference type="PIRSF" id="PIRSF003085">
    <property type="entry name" value="CMAS"/>
    <property type="match status" value="1"/>
</dbReference>
<dbReference type="PANTHER" id="PTHR43667:SF2">
    <property type="entry name" value="FATTY ACID C-METHYL TRANSFERASE"/>
    <property type="match status" value="1"/>
</dbReference>
<dbReference type="GO" id="GO:0032259">
    <property type="term" value="P:methylation"/>
    <property type="evidence" value="ECO:0007669"/>
    <property type="project" value="UniProtKB-KW"/>
</dbReference>
<feature type="compositionally biased region" description="Low complexity" evidence="6">
    <location>
        <begin position="115"/>
        <end position="132"/>
    </location>
</feature>
<evidence type="ECO:0000256" key="5">
    <source>
        <dbReference type="ARBA" id="ARBA00023098"/>
    </source>
</evidence>
<evidence type="ECO:0000256" key="6">
    <source>
        <dbReference type="SAM" id="MobiDB-lite"/>
    </source>
</evidence>
<keyword evidence="3" id="KW-0808">Transferase</keyword>
<dbReference type="GO" id="GO:0008610">
    <property type="term" value="P:lipid biosynthetic process"/>
    <property type="evidence" value="ECO:0007669"/>
    <property type="project" value="InterPro"/>
</dbReference>
<keyword evidence="4" id="KW-0949">S-adenosyl-L-methionine</keyword>
<dbReference type="CDD" id="cd02440">
    <property type="entry name" value="AdoMet_MTases"/>
    <property type="match status" value="1"/>
</dbReference>
<dbReference type="PANTHER" id="PTHR43667">
    <property type="entry name" value="CYCLOPROPANE-FATTY-ACYL-PHOSPHOLIPID SYNTHASE"/>
    <property type="match status" value="1"/>
</dbReference>
<comment type="similarity">
    <text evidence="1">Belongs to the CFA/CMAS family.</text>
</comment>
<evidence type="ECO:0000256" key="3">
    <source>
        <dbReference type="ARBA" id="ARBA00022679"/>
    </source>
</evidence>
<protein>
    <recommendedName>
        <fullName evidence="7">DUF7884 domain-containing protein</fullName>
    </recommendedName>
</protein>